<accession>A0A6D2C6M1</accession>
<dbReference type="AlphaFoldDB" id="A0A6D2C6M1"/>
<name>A0A6D2C6M1_9HELI</name>
<dbReference type="Proteomes" id="UP000029870">
    <property type="component" value="Unassembled WGS sequence"/>
</dbReference>
<protein>
    <submittedName>
        <fullName evidence="1">Uncharacterized protein</fullName>
    </submittedName>
</protein>
<sequence>MTLVIKNVKQEFVKNFKDLASEIHADIEICESRQGIESELEYTENGYPKEFEKQILQDMQEAEMQRKNGTLKTYNSVKEAFESEGII</sequence>
<dbReference type="RefSeq" id="WP_004089445.1">
    <property type="nucleotide sequence ID" value="NZ_CABKOK010000002.1"/>
</dbReference>
<evidence type="ECO:0000313" key="1">
    <source>
        <dbReference type="EMBL" id="TLE04009.1"/>
    </source>
</evidence>
<organism evidence="1 2">
    <name type="scientific">Helicobacter bilis</name>
    <dbReference type="NCBI Taxonomy" id="37372"/>
    <lineage>
        <taxon>Bacteria</taxon>
        <taxon>Pseudomonadati</taxon>
        <taxon>Campylobacterota</taxon>
        <taxon>Epsilonproteobacteria</taxon>
        <taxon>Campylobacterales</taxon>
        <taxon>Helicobacteraceae</taxon>
        <taxon>Helicobacter</taxon>
    </lineage>
</organism>
<comment type="caution">
    <text evidence="1">The sequence shown here is derived from an EMBL/GenBank/DDBJ whole genome shotgun (WGS) entry which is preliminary data.</text>
</comment>
<reference evidence="1 2" key="1">
    <citation type="journal article" date="2014" name="Genome Announc.">
        <title>Draft genome sequences of eight enterohepatic helicobacter species isolated from both laboratory and wild rodents.</title>
        <authorList>
            <person name="Sheh A."/>
            <person name="Shen Z."/>
            <person name="Fox J.G."/>
        </authorList>
    </citation>
    <scope>NUCLEOTIDE SEQUENCE [LARGE SCALE GENOMIC DNA]</scope>
    <source>
        <strain evidence="1 2">Missouri</strain>
    </source>
</reference>
<dbReference type="EMBL" id="JRPH02000022">
    <property type="protein sequence ID" value="TLE04009.1"/>
    <property type="molecule type" value="Genomic_DNA"/>
</dbReference>
<proteinExistence type="predicted"/>
<gene>
    <name evidence="1" type="ORF">LS77_007600</name>
</gene>
<evidence type="ECO:0000313" key="2">
    <source>
        <dbReference type="Proteomes" id="UP000029870"/>
    </source>
</evidence>
<dbReference type="GeneID" id="60657618"/>